<gene>
    <name evidence="2" type="ORF">Nepgr_011741</name>
</gene>
<dbReference type="Proteomes" id="UP001279734">
    <property type="component" value="Unassembled WGS sequence"/>
</dbReference>
<accession>A0AAD3XMN3</accession>
<organism evidence="2 3">
    <name type="scientific">Nepenthes gracilis</name>
    <name type="common">Slender pitcher plant</name>
    <dbReference type="NCBI Taxonomy" id="150966"/>
    <lineage>
        <taxon>Eukaryota</taxon>
        <taxon>Viridiplantae</taxon>
        <taxon>Streptophyta</taxon>
        <taxon>Embryophyta</taxon>
        <taxon>Tracheophyta</taxon>
        <taxon>Spermatophyta</taxon>
        <taxon>Magnoliopsida</taxon>
        <taxon>eudicotyledons</taxon>
        <taxon>Gunneridae</taxon>
        <taxon>Pentapetalae</taxon>
        <taxon>Caryophyllales</taxon>
        <taxon>Nepenthaceae</taxon>
        <taxon>Nepenthes</taxon>
    </lineage>
</organism>
<dbReference type="AlphaFoldDB" id="A0AAD3XMN3"/>
<protein>
    <submittedName>
        <fullName evidence="2">Uncharacterized protein</fullName>
    </submittedName>
</protein>
<feature type="region of interest" description="Disordered" evidence="1">
    <location>
        <begin position="1"/>
        <end position="58"/>
    </location>
</feature>
<feature type="compositionally biased region" description="Basic and acidic residues" evidence="1">
    <location>
        <begin position="41"/>
        <end position="54"/>
    </location>
</feature>
<sequence>MFARSPSILEEKVPTSHGGTTPTELAAVFFRPAAPSPAGQIEKDKPASSAHPEKSLPMGLNVFNIRVGPGSYAREL</sequence>
<comment type="caution">
    <text evidence="2">The sequence shown here is derived from an EMBL/GenBank/DDBJ whole genome shotgun (WGS) entry which is preliminary data.</text>
</comment>
<keyword evidence="3" id="KW-1185">Reference proteome</keyword>
<dbReference type="EMBL" id="BSYO01000009">
    <property type="protein sequence ID" value="GMH09900.1"/>
    <property type="molecule type" value="Genomic_DNA"/>
</dbReference>
<proteinExistence type="predicted"/>
<evidence type="ECO:0000313" key="3">
    <source>
        <dbReference type="Proteomes" id="UP001279734"/>
    </source>
</evidence>
<name>A0AAD3XMN3_NEPGR</name>
<evidence type="ECO:0000256" key="1">
    <source>
        <dbReference type="SAM" id="MobiDB-lite"/>
    </source>
</evidence>
<reference evidence="2" key="1">
    <citation type="submission" date="2023-05" db="EMBL/GenBank/DDBJ databases">
        <title>Nepenthes gracilis genome sequencing.</title>
        <authorList>
            <person name="Fukushima K."/>
        </authorList>
    </citation>
    <scope>NUCLEOTIDE SEQUENCE</scope>
    <source>
        <strain evidence="2">SING2019-196</strain>
    </source>
</reference>
<evidence type="ECO:0000313" key="2">
    <source>
        <dbReference type="EMBL" id="GMH09900.1"/>
    </source>
</evidence>